<keyword evidence="1" id="KW-0472">Membrane</keyword>
<evidence type="ECO:0000256" key="1">
    <source>
        <dbReference type="SAM" id="Phobius"/>
    </source>
</evidence>
<dbReference type="Proteomes" id="UP000633509">
    <property type="component" value="Unassembled WGS sequence"/>
</dbReference>
<reference evidence="3 4" key="1">
    <citation type="submission" date="2020-10" db="EMBL/GenBank/DDBJ databases">
        <title>Sequencing the genomes of 1000 actinobacteria strains.</title>
        <authorList>
            <person name="Klenk H.-P."/>
        </authorList>
    </citation>
    <scope>NUCLEOTIDE SEQUENCE [LARGE SCALE GENOMIC DNA]</scope>
    <source>
        <strain evidence="3 4">DSM 43173</strain>
    </source>
</reference>
<sequence length="141" mass="14942">MATSTSPFAFHRGGYSGWLGFAGTLSMVLGIFNIIEGVIALFKTYFFVTPGGHLLVWNYTAWGVIWLAIGVLQFLVGLGVLAGQTWARWTGVVLAGLAMIGHFAFMVAFPIWSMIAIALCILVMYGLIAPPKGATGVPGSG</sequence>
<feature type="transmembrane region" description="Helical" evidence="1">
    <location>
        <begin position="62"/>
        <end position="82"/>
    </location>
</feature>
<keyword evidence="4" id="KW-1185">Reference proteome</keyword>
<dbReference type="Pfam" id="PF23636">
    <property type="entry name" value="DUF7144"/>
    <property type="match status" value="1"/>
</dbReference>
<feature type="transmembrane region" description="Helical" evidence="1">
    <location>
        <begin position="18"/>
        <end position="42"/>
    </location>
</feature>
<organism evidence="3 4">
    <name type="scientific">Nonomuraea angiospora</name>
    <dbReference type="NCBI Taxonomy" id="46172"/>
    <lineage>
        <taxon>Bacteria</taxon>
        <taxon>Bacillati</taxon>
        <taxon>Actinomycetota</taxon>
        <taxon>Actinomycetes</taxon>
        <taxon>Streptosporangiales</taxon>
        <taxon>Streptosporangiaceae</taxon>
        <taxon>Nonomuraea</taxon>
    </lineage>
</organism>
<protein>
    <submittedName>
        <fullName evidence="3">Membrane protein</fullName>
    </submittedName>
</protein>
<comment type="caution">
    <text evidence="3">The sequence shown here is derived from an EMBL/GenBank/DDBJ whole genome shotgun (WGS) entry which is preliminary data.</text>
</comment>
<name>A0ABR9ML03_9ACTN</name>
<feature type="domain" description="DUF7144" evidence="2">
    <location>
        <begin position="18"/>
        <end position="130"/>
    </location>
</feature>
<keyword evidence="1" id="KW-0812">Transmembrane</keyword>
<evidence type="ECO:0000313" key="4">
    <source>
        <dbReference type="Proteomes" id="UP000633509"/>
    </source>
</evidence>
<dbReference type="EMBL" id="JADBEK010000001">
    <property type="protein sequence ID" value="MBE1593583.1"/>
    <property type="molecule type" value="Genomic_DNA"/>
</dbReference>
<dbReference type="RefSeq" id="WP_192792911.1">
    <property type="nucleotide sequence ID" value="NZ_JADBEK010000001.1"/>
</dbReference>
<evidence type="ECO:0000313" key="3">
    <source>
        <dbReference type="EMBL" id="MBE1593583.1"/>
    </source>
</evidence>
<proteinExistence type="predicted"/>
<gene>
    <name evidence="3" type="ORF">H4W80_011841</name>
</gene>
<evidence type="ECO:0000259" key="2">
    <source>
        <dbReference type="Pfam" id="PF23636"/>
    </source>
</evidence>
<accession>A0ABR9ML03</accession>
<feature type="transmembrane region" description="Helical" evidence="1">
    <location>
        <begin position="111"/>
        <end position="128"/>
    </location>
</feature>
<keyword evidence="1" id="KW-1133">Transmembrane helix</keyword>
<dbReference type="InterPro" id="IPR055568">
    <property type="entry name" value="DUF7144"/>
</dbReference>
<feature type="transmembrane region" description="Helical" evidence="1">
    <location>
        <begin position="89"/>
        <end position="105"/>
    </location>
</feature>